<keyword evidence="2" id="KW-1185">Reference proteome</keyword>
<dbReference type="EMBL" id="RBIL01000001">
    <property type="protein sequence ID" value="RKQ93376.1"/>
    <property type="molecule type" value="Genomic_DNA"/>
</dbReference>
<name>A0A660LGH2_9ACTN</name>
<accession>A0A660LGH2</accession>
<dbReference type="PANTHER" id="PTHR40630">
    <property type="entry name" value="POSSIBLE DNA-BINDING PROTEIN"/>
    <property type="match status" value="1"/>
</dbReference>
<gene>
    <name evidence="1" type="ORF">C8N24_3239</name>
</gene>
<reference evidence="1 2" key="1">
    <citation type="submission" date="2018-10" db="EMBL/GenBank/DDBJ databases">
        <title>Genomic Encyclopedia of Archaeal and Bacterial Type Strains, Phase II (KMG-II): from individual species to whole genera.</title>
        <authorList>
            <person name="Goeker M."/>
        </authorList>
    </citation>
    <scope>NUCLEOTIDE SEQUENCE [LARGE SCALE GENOMIC DNA]</scope>
    <source>
        <strain evidence="1 2">DSM 14954</strain>
    </source>
</reference>
<dbReference type="Pfam" id="PF11338">
    <property type="entry name" value="DUF3140"/>
    <property type="match status" value="1"/>
</dbReference>
<protein>
    <submittedName>
        <fullName evidence="1">Uncharacterized protein DUF3140</fullName>
    </submittedName>
</protein>
<dbReference type="OrthoDB" id="513524at2"/>
<proteinExistence type="predicted"/>
<organism evidence="1 2">
    <name type="scientific">Solirubrobacter pauli</name>
    <dbReference type="NCBI Taxonomy" id="166793"/>
    <lineage>
        <taxon>Bacteria</taxon>
        <taxon>Bacillati</taxon>
        <taxon>Actinomycetota</taxon>
        <taxon>Thermoleophilia</taxon>
        <taxon>Solirubrobacterales</taxon>
        <taxon>Solirubrobacteraceae</taxon>
        <taxon>Solirubrobacter</taxon>
    </lineage>
</organism>
<evidence type="ECO:0000313" key="1">
    <source>
        <dbReference type="EMBL" id="RKQ93376.1"/>
    </source>
</evidence>
<dbReference type="PANTHER" id="PTHR40630:SF1">
    <property type="entry name" value="DNA-BINDING PROTEIN"/>
    <property type="match status" value="1"/>
</dbReference>
<dbReference type="Proteomes" id="UP000278962">
    <property type="component" value="Unassembled WGS sequence"/>
</dbReference>
<comment type="caution">
    <text evidence="1">The sequence shown here is derived from an EMBL/GenBank/DDBJ whole genome shotgun (WGS) entry which is preliminary data.</text>
</comment>
<dbReference type="InterPro" id="IPR021487">
    <property type="entry name" value="DUF3140"/>
</dbReference>
<dbReference type="RefSeq" id="WP_121251435.1">
    <property type="nucleotide sequence ID" value="NZ_RBIL01000001.1"/>
</dbReference>
<evidence type="ECO:0000313" key="2">
    <source>
        <dbReference type="Proteomes" id="UP000278962"/>
    </source>
</evidence>
<sequence length="106" mass="12161">MTADDIRGDFEDAVNMAPKELEDWLATDESKAVGWGEGESVGHHSGRRIVEIKRTKKDDLTNDDYAHMRKVVGYVKRHTAQGGPEKDKAHSRWRYSLMNWGHDPLR</sequence>
<dbReference type="AlphaFoldDB" id="A0A660LGH2"/>